<keyword evidence="2" id="KW-0288">FMN</keyword>
<dbReference type="SUPFAM" id="SSF51679">
    <property type="entry name" value="Bacterial luciferase-like"/>
    <property type="match status" value="1"/>
</dbReference>
<keyword evidence="1" id="KW-0285">Flavoprotein</keyword>
<dbReference type="PANTHER" id="PTHR42847:SF4">
    <property type="entry name" value="ALKANESULFONATE MONOOXYGENASE-RELATED"/>
    <property type="match status" value="1"/>
</dbReference>
<evidence type="ECO:0000313" key="7">
    <source>
        <dbReference type="Proteomes" id="UP001432062"/>
    </source>
</evidence>
<dbReference type="Gene3D" id="3.20.20.30">
    <property type="entry name" value="Luciferase-like domain"/>
    <property type="match status" value="1"/>
</dbReference>
<keyword evidence="3" id="KW-0560">Oxidoreductase</keyword>
<dbReference type="PANTHER" id="PTHR42847">
    <property type="entry name" value="ALKANESULFONATE MONOOXYGENASE"/>
    <property type="match status" value="1"/>
</dbReference>
<reference evidence="6" key="1">
    <citation type="submission" date="2022-10" db="EMBL/GenBank/DDBJ databases">
        <title>The complete genomes of actinobacterial strains from the NBC collection.</title>
        <authorList>
            <person name="Joergensen T.S."/>
            <person name="Alvarez Arevalo M."/>
            <person name="Sterndorff E.B."/>
            <person name="Faurdal D."/>
            <person name="Vuksanovic O."/>
            <person name="Mourched A.-S."/>
            <person name="Charusanti P."/>
            <person name="Shaw S."/>
            <person name="Blin K."/>
            <person name="Weber T."/>
        </authorList>
    </citation>
    <scope>NUCLEOTIDE SEQUENCE</scope>
    <source>
        <strain evidence="6">NBC_01482</strain>
    </source>
</reference>
<dbReference type="RefSeq" id="WP_329410436.1">
    <property type="nucleotide sequence ID" value="NZ_CP109441.1"/>
</dbReference>
<keyword evidence="7" id="KW-1185">Reference proteome</keyword>
<evidence type="ECO:0000256" key="3">
    <source>
        <dbReference type="ARBA" id="ARBA00023002"/>
    </source>
</evidence>
<dbReference type="Proteomes" id="UP001432062">
    <property type="component" value="Chromosome"/>
</dbReference>
<evidence type="ECO:0000259" key="5">
    <source>
        <dbReference type="Pfam" id="PF00296"/>
    </source>
</evidence>
<keyword evidence="4" id="KW-0503">Monooxygenase</keyword>
<dbReference type="Pfam" id="PF00296">
    <property type="entry name" value="Bac_luciferase"/>
    <property type="match status" value="1"/>
</dbReference>
<proteinExistence type="predicted"/>
<evidence type="ECO:0000256" key="2">
    <source>
        <dbReference type="ARBA" id="ARBA00022643"/>
    </source>
</evidence>
<dbReference type="EMBL" id="CP109441">
    <property type="protein sequence ID" value="WUV46586.1"/>
    <property type="molecule type" value="Genomic_DNA"/>
</dbReference>
<name>A0ABZ1YWP1_9NOCA</name>
<accession>A0ABZ1YWP1</accession>
<protein>
    <submittedName>
        <fullName evidence="6">LLM class flavin-dependent oxidoreductase</fullName>
    </submittedName>
</protein>
<organism evidence="6 7">
    <name type="scientific">Nocardia vinacea</name>
    <dbReference type="NCBI Taxonomy" id="96468"/>
    <lineage>
        <taxon>Bacteria</taxon>
        <taxon>Bacillati</taxon>
        <taxon>Actinomycetota</taxon>
        <taxon>Actinomycetes</taxon>
        <taxon>Mycobacteriales</taxon>
        <taxon>Nocardiaceae</taxon>
        <taxon>Nocardia</taxon>
    </lineage>
</organism>
<evidence type="ECO:0000313" key="6">
    <source>
        <dbReference type="EMBL" id="WUV46586.1"/>
    </source>
</evidence>
<evidence type="ECO:0000256" key="4">
    <source>
        <dbReference type="ARBA" id="ARBA00023033"/>
    </source>
</evidence>
<gene>
    <name evidence="6" type="ORF">OG563_47440</name>
</gene>
<sequence>MNIPLRAGLVNVNPASAVHDARLAEKLGFDLLASGDHVFFRRPVPSAFVQLAVAAGATEHIRLVSTIALLPLYPAALLAKLAASLDQASQGRLELGLGAGGEFPAEFNAVGVDRSTRFRRMDEGLEVLRLLFTGQSVRFDGEFTTLEDVALNPPPSQPGGPPIWLGGRKDRAIRRAGRFADVWLPYLVTPEMMAGGLAKVRGAAVDAGRQAEDVRGAVFAWICVDEDEQWARRTGIAEVSAAYQQDFQPLADRYLVLGSPASVVRRLSEFADAGVGTVIMQIAAPPDARARVVQTIADKILPELHAPAHGE</sequence>
<dbReference type="InterPro" id="IPR036661">
    <property type="entry name" value="Luciferase-like_sf"/>
</dbReference>
<dbReference type="InterPro" id="IPR019921">
    <property type="entry name" value="Lucif-like_OxRdtase_Rv2161c"/>
</dbReference>
<dbReference type="InterPro" id="IPR011251">
    <property type="entry name" value="Luciferase-like_dom"/>
</dbReference>
<evidence type="ECO:0000256" key="1">
    <source>
        <dbReference type="ARBA" id="ARBA00022630"/>
    </source>
</evidence>
<dbReference type="NCBIfam" id="TIGR03619">
    <property type="entry name" value="F420_Rv2161c"/>
    <property type="match status" value="1"/>
</dbReference>
<dbReference type="InterPro" id="IPR050172">
    <property type="entry name" value="SsuD_RutA_monooxygenase"/>
</dbReference>
<feature type="domain" description="Luciferase-like" evidence="5">
    <location>
        <begin position="13"/>
        <end position="237"/>
    </location>
</feature>